<gene>
    <name evidence="3" type="primary">FGENESH: predicted gene_2.332</name>
    <name evidence="1" type="synonym">SUS1</name>
    <name evidence="4" type="ORF">AAT19DRAFT_12285</name>
    <name evidence="3" type="ORF">BN2166_0011630</name>
    <name evidence="2" type="ORF">RHTO0S_01e12926g</name>
</gene>
<dbReference type="Proteomes" id="UP000239560">
    <property type="component" value="Unassembled WGS sequence"/>
</dbReference>
<dbReference type="Pfam" id="PF10163">
    <property type="entry name" value="EnY2"/>
    <property type="match status" value="1"/>
</dbReference>
<keyword evidence="1" id="KW-0805">Transcription regulation</keyword>
<dbReference type="EMBL" id="LCTV02000002">
    <property type="protein sequence ID" value="PRQ76867.1"/>
    <property type="molecule type" value="Genomic_DNA"/>
</dbReference>
<dbReference type="InterPro" id="IPR018783">
    <property type="entry name" value="TF_ENY2"/>
</dbReference>
<dbReference type="HAMAP" id="MF_03046">
    <property type="entry name" value="ENY2_Sus1"/>
    <property type="match status" value="1"/>
</dbReference>
<dbReference type="GO" id="GO:0005654">
    <property type="term" value="C:nucleoplasm"/>
    <property type="evidence" value="ECO:0007669"/>
    <property type="project" value="UniProtKB-SubCell"/>
</dbReference>
<evidence type="ECO:0000313" key="2">
    <source>
        <dbReference type="EMBL" id="CDR36043.1"/>
    </source>
</evidence>
<accession>A0A061AFY5</accession>
<keyword evidence="1" id="KW-0804">Transcription</keyword>
<dbReference type="EMBL" id="LK052936">
    <property type="protein sequence ID" value="CDR36043.1"/>
    <property type="molecule type" value="Genomic_DNA"/>
</dbReference>
<dbReference type="GO" id="GO:0071819">
    <property type="term" value="C:DUBm complex"/>
    <property type="evidence" value="ECO:0007669"/>
    <property type="project" value="UniProtKB-UniRule"/>
</dbReference>
<dbReference type="OrthoDB" id="6221744at2759"/>
<keyword evidence="1" id="KW-0963">Cytoplasm</keyword>
<reference evidence="2" key="1">
    <citation type="journal article" date="2014" name="Genome Announc.">
        <title>Draft genome sequence of Rhodosporidium toruloides CECT1137, an oleaginous yeast of biotechnological interest.</title>
        <authorList>
            <person name="Morin N."/>
            <person name="Calcas X."/>
            <person name="Devillers H."/>
            <person name="Durrens P."/>
            <person name="Sherman D.J."/>
            <person name="Nicaud J.-M."/>
            <person name="Neuveglise C."/>
        </authorList>
    </citation>
    <scope>NUCLEOTIDE SEQUENCE</scope>
    <source>
        <strain evidence="2">CECT1137</strain>
    </source>
</reference>
<proteinExistence type="inferred from homology"/>
<dbReference type="GO" id="GO:0015031">
    <property type="term" value="P:protein transport"/>
    <property type="evidence" value="ECO:0007669"/>
    <property type="project" value="UniProtKB-KW"/>
</dbReference>
<dbReference type="InterPro" id="IPR038212">
    <property type="entry name" value="TF_EnY2_sf"/>
</dbReference>
<keyword evidence="1" id="KW-0813">Transport</keyword>
<dbReference type="GO" id="GO:0070390">
    <property type="term" value="C:transcription export complex 2"/>
    <property type="evidence" value="ECO:0007669"/>
    <property type="project" value="UniProtKB-UniRule"/>
</dbReference>
<sequence>MPAAAQPPQTQQDLHAALRTRMIQSGEYSRIMDALRAKLDESGWEDQVRDAAREKARSQDPPNLHSLVKDLEPTALNMIPQEARAEVEAMVRAFVEKSVE</sequence>
<comment type="subunit">
    <text evidence="1">Component of the nuclear pore complex (NPC)-associated TREX-2 complex (transcription and export complex 2), composed of at least SUS1, SAC3, THP1, SEM1, and CDC31. TREX-2 contains 2 SUS1 chains. The TREX-2 complex interacts with the nucleoporin NUP1. Component of the 1.8 MDa SAGA transcription coactivator-HAT complex. SAGA is built of 5 distinct domains with specialized functions. Within the SAGA complex, SUS1, SGF11, SGF73 and UBP8 form an additional subcomplex of SAGA called the DUB module (deubiquitination module). Interacts directly with THP1, SAC3, SGF11, and with the RNA polymerase II.</text>
</comment>
<keyword evidence="1" id="KW-0156">Chromatin regulator</keyword>
<keyword evidence="1" id="KW-0811">Translocation</keyword>
<evidence type="ECO:0000313" key="4">
    <source>
        <dbReference type="EMBL" id="PRQ76867.1"/>
    </source>
</evidence>
<protein>
    <recommendedName>
        <fullName evidence="1">Transcription and mRNA export factor SUS1</fullName>
    </recommendedName>
</protein>
<dbReference type="STRING" id="5286.A0A061AFY5"/>
<dbReference type="GO" id="GO:0006368">
    <property type="term" value="P:transcription elongation by RNA polymerase II"/>
    <property type="evidence" value="ECO:0007669"/>
    <property type="project" value="UniProtKB-UniRule"/>
</dbReference>
<evidence type="ECO:0000313" key="6">
    <source>
        <dbReference type="Proteomes" id="UP000239560"/>
    </source>
</evidence>
<dbReference type="EMBL" id="CWKI01000002">
    <property type="protein sequence ID" value="CTR05302.1"/>
    <property type="molecule type" value="Genomic_DNA"/>
</dbReference>
<comment type="similarity">
    <text evidence="1">Belongs to the ENY2 family.</text>
</comment>
<reference evidence="4 6" key="3">
    <citation type="journal article" date="2018" name="Elife">
        <title>Functional genomics of lipid metabolism in the oleaginous yeast Rhodosporidium toruloides.</title>
        <authorList>
            <person name="Coradetti S.T."/>
            <person name="Pinel D."/>
            <person name="Geiselman G."/>
            <person name="Ito M."/>
            <person name="Mondo S."/>
            <person name="Reilly M.C."/>
            <person name="Cheng Y.F."/>
            <person name="Bauer S."/>
            <person name="Grigoriev I."/>
            <person name="Gladden J.M."/>
            <person name="Simmons B.A."/>
            <person name="Brem R."/>
            <person name="Arkin A.P."/>
            <person name="Skerker J.M."/>
        </authorList>
    </citation>
    <scope>NUCLEOTIDE SEQUENCE [LARGE SCALE GENOMIC DNA]</scope>
    <source>
        <strain evidence="4 6">NBRC 0880</strain>
    </source>
</reference>
<organism evidence="2">
    <name type="scientific">Rhodotorula toruloides</name>
    <name type="common">Yeast</name>
    <name type="synonym">Rhodosporidium toruloides</name>
    <dbReference type="NCBI Taxonomy" id="5286"/>
    <lineage>
        <taxon>Eukaryota</taxon>
        <taxon>Fungi</taxon>
        <taxon>Dikarya</taxon>
        <taxon>Basidiomycota</taxon>
        <taxon>Pucciniomycotina</taxon>
        <taxon>Microbotryomycetes</taxon>
        <taxon>Sporidiobolales</taxon>
        <taxon>Sporidiobolaceae</taxon>
        <taxon>Rhodotorula</taxon>
    </lineage>
</organism>
<reference evidence="3 5" key="2">
    <citation type="submission" date="2015-07" db="EMBL/GenBank/DDBJ databases">
        <authorList>
            <person name="Cajimat M.N.B."/>
            <person name="Milazzo M.L."/>
            <person name="Fulhorst C.F."/>
        </authorList>
    </citation>
    <scope>NUCLEOTIDE SEQUENCE [LARGE SCALE GENOMIC DNA]</scope>
    <source>
        <strain evidence="3">Single colony</strain>
    </source>
</reference>
<dbReference type="GO" id="GO:0006325">
    <property type="term" value="P:chromatin organization"/>
    <property type="evidence" value="ECO:0007669"/>
    <property type="project" value="UniProtKB-KW"/>
</dbReference>
<evidence type="ECO:0000313" key="5">
    <source>
        <dbReference type="Proteomes" id="UP000199069"/>
    </source>
</evidence>
<name>A0A061AFY5_RHOTO</name>
<dbReference type="GO" id="GO:0006406">
    <property type="term" value="P:mRNA export from nucleus"/>
    <property type="evidence" value="ECO:0007669"/>
    <property type="project" value="UniProtKB-UniRule"/>
</dbReference>
<dbReference type="Proteomes" id="UP000199069">
    <property type="component" value="Unassembled WGS sequence"/>
</dbReference>
<dbReference type="OMA" id="MIENGDW"/>
<dbReference type="PANTHER" id="PTHR12514">
    <property type="entry name" value="ENHANCER OF YELLOW 2 TRANSCRIPTION FACTOR"/>
    <property type="match status" value="1"/>
</dbReference>
<comment type="subcellular location">
    <subcellularLocation>
        <location evidence="1">Nucleus</location>
        <location evidence="1">Nucleoplasm</location>
    </subcellularLocation>
    <subcellularLocation>
        <location evidence="1">Cytoplasm</location>
        <location evidence="1">P-body</location>
    </subcellularLocation>
</comment>
<dbReference type="GO" id="GO:0000124">
    <property type="term" value="C:SAGA complex"/>
    <property type="evidence" value="ECO:0007669"/>
    <property type="project" value="UniProtKB-UniRule"/>
</dbReference>
<keyword evidence="1" id="KW-0539">Nucleus</keyword>
<dbReference type="Gene3D" id="1.10.246.140">
    <property type="match status" value="1"/>
</dbReference>
<keyword evidence="1" id="KW-0010">Activator</keyword>
<dbReference type="GO" id="GO:0003713">
    <property type="term" value="F:transcription coactivator activity"/>
    <property type="evidence" value="ECO:0007669"/>
    <property type="project" value="UniProtKB-UniRule"/>
</dbReference>
<comment type="function">
    <text evidence="1">Involved in mRNA export coupled transcription activation by association with both the TREX-2 and the SAGA complexes. At the promoters, SAGA is required for recruitment of the basal transcription machinery. It influences RNA polymerase II transcriptional activity through different activities such as TBP interaction and promoter selectivity, interaction with transcription activators, and chromatin modification through histone acetylation and deubiquitination. Within the SAGA complex, participates to a subcomplex required for deubiquitination of H2B and for the maintenance of steady-state H3 methylation levels. The TREX-2 complex functions in docking export-competent ribonucleoprotein particles (mRNPs) to the nuclear entrance of the nuclear pore complex (nuclear basket). TREX-2 participates in mRNA export and accurate chromatin positioning in the nucleus by tethering genes to the nuclear periphery. May also be involved in cytoplasmic mRNA decay by interaction with components of P-bodies.</text>
</comment>
<dbReference type="GO" id="GO:0000932">
    <property type="term" value="C:P-body"/>
    <property type="evidence" value="ECO:0007669"/>
    <property type="project" value="UniProtKB-SubCell"/>
</dbReference>
<keyword evidence="1" id="KW-0653">Protein transport</keyword>
<keyword evidence="5" id="KW-1185">Reference proteome</keyword>
<evidence type="ECO:0000313" key="3">
    <source>
        <dbReference type="EMBL" id="CTR05302.1"/>
    </source>
</evidence>
<dbReference type="GO" id="GO:0005643">
    <property type="term" value="C:nuclear pore"/>
    <property type="evidence" value="ECO:0007669"/>
    <property type="project" value="UniProtKB-UniRule"/>
</dbReference>
<dbReference type="AlphaFoldDB" id="A0A061AFY5"/>
<evidence type="ECO:0000256" key="1">
    <source>
        <dbReference type="HAMAP-Rule" id="MF_03046"/>
    </source>
</evidence>
<keyword evidence="1" id="KW-0509">mRNA transport</keyword>